<keyword evidence="1" id="KW-0805">Transcription regulation</keyword>
<dbReference type="InterPro" id="IPR018060">
    <property type="entry name" value="HTH_AraC"/>
</dbReference>
<dbReference type="PANTHER" id="PTHR43436">
    <property type="entry name" value="ARAC-FAMILY TRANSCRIPTIONAL REGULATOR"/>
    <property type="match status" value="1"/>
</dbReference>
<dbReference type="GO" id="GO:0043565">
    <property type="term" value="F:sequence-specific DNA binding"/>
    <property type="evidence" value="ECO:0007669"/>
    <property type="project" value="InterPro"/>
</dbReference>
<keyword evidence="2" id="KW-0804">Transcription</keyword>
<gene>
    <name evidence="3" type="ORF">BJI69_18530</name>
</gene>
<dbReference type="Pfam" id="PF12833">
    <property type="entry name" value="HTH_18"/>
    <property type="match status" value="1"/>
</dbReference>
<proteinExistence type="predicted"/>
<dbReference type="OrthoDB" id="34150at2"/>
<dbReference type="InterPro" id="IPR009057">
    <property type="entry name" value="Homeodomain-like_sf"/>
</dbReference>
<protein>
    <submittedName>
        <fullName evidence="3">AraC family transcriptional regulator</fullName>
    </submittedName>
</protein>
<dbReference type="PATRIC" id="fig|1440763.5.peg.1895"/>
<evidence type="ECO:0000313" key="4">
    <source>
        <dbReference type="Proteomes" id="UP000182987"/>
    </source>
</evidence>
<dbReference type="STRING" id="1440763.BJI69_18530"/>
<organism evidence="3 4">
    <name type="scientific">Luteibacter rhizovicinus DSM 16549</name>
    <dbReference type="NCBI Taxonomy" id="1440763"/>
    <lineage>
        <taxon>Bacteria</taxon>
        <taxon>Pseudomonadati</taxon>
        <taxon>Pseudomonadota</taxon>
        <taxon>Gammaproteobacteria</taxon>
        <taxon>Lysobacterales</taxon>
        <taxon>Rhodanobacteraceae</taxon>
        <taxon>Luteibacter</taxon>
    </lineage>
</organism>
<reference evidence="4" key="1">
    <citation type="submission" date="2016-09" db="EMBL/GenBank/DDBJ databases">
        <authorList>
            <person name="Lysoe E."/>
        </authorList>
    </citation>
    <scope>NUCLEOTIDE SEQUENCE [LARGE SCALE GENOMIC DNA]</scope>
    <source>
        <strain evidence="4">LJ96T</strain>
    </source>
</reference>
<evidence type="ECO:0000313" key="3">
    <source>
        <dbReference type="EMBL" id="APG05700.1"/>
    </source>
</evidence>
<dbReference type="InterPro" id="IPR009594">
    <property type="entry name" value="Tscrpt_reg_HTH_AraC_N"/>
</dbReference>
<accession>A0A0G9HBC1</accession>
<dbReference type="GO" id="GO:0003700">
    <property type="term" value="F:DNA-binding transcription factor activity"/>
    <property type="evidence" value="ECO:0007669"/>
    <property type="project" value="InterPro"/>
</dbReference>
<dbReference type="PROSITE" id="PS01124">
    <property type="entry name" value="HTH_ARAC_FAMILY_2"/>
    <property type="match status" value="1"/>
</dbReference>
<dbReference type="RefSeq" id="WP_046967622.1">
    <property type="nucleotide sequence ID" value="NZ_CP017480.1"/>
</dbReference>
<dbReference type="Proteomes" id="UP000182987">
    <property type="component" value="Chromosome"/>
</dbReference>
<dbReference type="KEGG" id="lrz:BJI69_18530"/>
<keyword evidence="4" id="KW-1185">Reference proteome</keyword>
<dbReference type="AlphaFoldDB" id="A0A0G9HBC1"/>
<evidence type="ECO:0000256" key="2">
    <source>
        <dbReference type="ARBA" id="ARBA00023163"/>
    </source>
</evidence>
<dbReference type="EMBL" id="CP017480">
    <property type="protein sequence ID" value="APG05700.1"/>
    <property type="molecule type" value="Genomic_DNA"/>
</dbReference>
<dbReference type="SMART" id="SM00342">
    <property type="entry name" value="HTH_ARAC"/>
    <property type="match status" value="1"/>
</dbReference>
<sequence>MTSELIQALLRHTDKQETYGPTLTSVPGMVLLRSDHERPPAHLIFKPALCIVVQGAKWAVFGDQHMDYRAGQALIVSVETPALGRVAQASPTEPFLGIIIEFDLAIMRDVADTLGTPAPGGDGPRSGVFVTDFDGPLADCTLRLVRLMDTPQAIALLYPSIMREIAYWLLSGPHRVEVARMVLANTHAHRVIAAIHRLRDRFTEPMRIDDLAASAQMSASAFHRQFRQLTSMTPLQYQKQMRLLEARRLMVGEAVSAEAAAFAVGYESASQFSREYSRMFGLPPRRDAKLLQQA</sequence>
<dbReference type="Gene3D" id="1.10.10.60">
    <property type="entry name" value="Homeodomain-like"/>
    <property type="match status" value="2"/>
</dbReference>
<dbReference type="SUPFAM" id="SSF46689">
    <property type="entry name" value="Homeodomain-like"/>
    <property type="match status" value="2"/>
</dbReference>
<dbReference type="PANTHER" id="PTHR43436:SF1">
    <property type="entry name" value="TRANSCRIPTIONAL REGULATORY PROTEIN"/>
    <property type="match status" value="1"/>
</dbReference>
<dbReference type="Pfam" id="PF06719">
    <property type="entry name" value="AraC_N"/>
    <property type="match status" value="1"/>
</dbReference>
<name>A0A0G9HBC1_9GAMM</name>
<evidence type="ECO:0000256" key="1">
    <source>
        <dbReference type="ARBA" id="ARBA00023015"/>
    </source>
</evidence>